<accession>A0A916JTY9</accession>
<evidence type="ECO:0000256" key="2">
    <source>
        <dbReference type="ARBA" id="ARBA00023002"/>
    </source>
</evidence>
<dbReference type="RefSeq" id="WP_218090084.1">
    <property type="nucleotide sequence ID" value="NZ_CAJVAS010000001.1"/>
</dbReference>
<dbReference type="GO" id="GO:0004777">
    <property type="term" value="F:succinate-semialdehyde dehydrogenase (NAD+) activity"/>
    <property type="evidence" value="ECO:0007669"/>
    <property type="project" value="TreeGrafter"/>
</dbReference>
<organism evidence="6 7">
    <name type="scientific">Paenibacillus solanacearum</name>
    <dbReference type="NCBI Taxonomy" id="2048548"/>
    <lineage>
        <taxon>Bacteria</taxon>
        <taxon>Bacillati</taxon>
        <taxon>Bacillota</taxon>
        <taxon>Bacilli</taxon>
        <taxon>Bacillales</taxon>
        <taxon>Paenibacillaceae</taxon>
        <taxon>Paenibacillus</taxon>
    </lineage>
</organism>
<gene>
    <name evidence="6" type="primary">aldHT</name>
    <name evidence="6" type="ORF">PAESOLCIP111_00264</name>
</gene>
<feature type="domain" description="Aldehyde dehydrogenase" evidence="5">
    <location>
        <begin position="20"/>
        <end position="477"/>
    </location>
</feature>
<dbReference type="AlphaFoldDB" id="A0A916JTY9"/>
<dbReference type="EC" id="1.2.1.5" evidence="6"/>
<protein>
    <submittedName>
        <fullName evidence="6">Aldehyde dehydrogenase, thermostable</fullName>
        <ecNumber evidence="6">1.2.1.5</ecNumber>
    </submittedName>
</protein>
<dbReference type="Proteomes" id="UP000693672">
    <property type="component" value="Unassembled WGS sequence"/>
</dbReference>
<dbReference type="FunFam" id="3.40.605.10:FF:000007">
    <property type="entry name" value="NAD/NADP-dependent betaine aldehyde dehydrogenase"/>
    <property type="match status" value="1"/>
</dbReference>
<comment type="similarity">
    <text evidence="1 4">Belongs to the aldehyde dehydrogenase family.</text>
</comment>
<evidence type="ECO:0000256" key="1">
    <source>
        <dbReference type="ARBA" id="ARBA00009986"/>
    </source>
</evidence>
<evidence type="ECO:0000313" key="7">
    <source>
        <dbReference type="Proteomes" id="UP000693672"/>
    </source>
</evidence>
<dbReference type="InterPro" id="IPR050740">
    <property type="entry name" value="Aldehyde_DH_Superfamily"/>
</dbReference>
<reference evidence="6" key="1">
    <citation type="submission" date="2021-06" db="EMBL/GenBank/DDBJ databases">
        <authorList>
            <person name="Criscuolo A."/>
        </authorList>
    </citation>
    <scope>NUCLEOTIDE SEQUENCE</scope>
    <source>
        <strain evidence="6">CIP111600</strain>
    </source>
</reference>
<proteinExistence type="inferred from homology"/>
<dbReference type="PROSITE" id="PS00070">
    <property type="entry name" value="ALDEHYDE_DEHYDR_CYS"/>
    <property type="match status" value="1"/>
</dbReference>
<dbReference type="GO" id="GO:0009450">
    <property type="term" value="P:gamma-aminobutyric acid catabolic process"/>
    <property type="evidence" value="ECO:0007669"/>
    <property type="project" value="TreeGrafter"/>
</dbReference>
<dbReference type="EMBL" id="CAJVAS010000001">
    <property type="protein sequence ID" value="CAG7598863.1"/>
    <property type="molecule type" value="Genomic_DNA"/>
</dbReference>
<dbReference type="InterPro" id="IPR016160">
    <property type="entry name" value="Ald_DH_CS_CYS"/>
</dbReference>
<feature type="active site" evidence="3">
    <location>
        <position position="249"/>
    </location>
</feature>
<keyword evidence="7" id="KW-1185">Reference proteome</keyword>
<dbReference type="PROSITE" id="PS00687">
    <property type="entry name" value="ALDEHYDE_DEHYDR_GLU"/>
    <property type="match status" value="1"/>
</dbReference>
<dbReference type="InterPro" id="IPR029510">
    <property type="entry name" value="Ald_DH_CS_GLU"/>
</dbReference>
<dbReference type="Pfam" id="PF00171">
    <property type="entry name" value="Aldedh"/>
    <property type="match status" value="1"/>
</dbReference>
<dbReference type="InterPro" id="IPR015590">
    <property type="entry name" value="Aldehyde_DH_dom"/>
</dbReference>
<evidence type="ECO:0000256" key="4">
    <source>
        <dbReference type="RuleBase" id="RU003345"/>
    </source>
</evidence>
<comment type="caution">
    <text evidence="6">The sequence shown here is derived from an EMBL/GenBank/DDBJ whole genome shotgun (WGS) entry which is preliminary data.</text>
</comment>
<evidence type="ECO:0000259" key="5">
    <source>
        <dbReference type="Pfam" id="PF00171"/>
    </source>
</evidence>
<dbReference type="GO" id="GO:0004030">
    <property type="term" value="F:aldehyde dehydrogenase [NAD(P)+] activity"/>
    <property type="evidence" value="ECO:0007669"/>
    <property type="project" value="UniProtKB-EC"/>
</dbReference>
<keyword evidence="2 4" id="KW-0560">Oxidoreductase</keyword>
<sequence length="482" mass="51200">MAEYYGNYISGRYVAPRRAAWFESVNPADREERLGLFVDSGVQEVAEAVSSIAGVAARWASTPGTERAAMLQKALIALGERKEELARVMTREQGKPLQESMNEIGKSIGEAQFMLGEGYRLNGYTAMSEKPGTWAQTVRVPVGPVAAITPWNFPVLTPMRKLMPALVTGNTAVLKPSEYTPLTGLKLVEILNSAGLPGGVLNAVTGGRSTGEALVKHHAIQAITFTGSTAAGRSIYKLAAERLVRVQAEMGGKNPAVVWDPPSMDEAVKHIVSAAFLCSGQRCTAISRVIVRRAEAAELERALVAALAELRPGNGLAAGVTLGPLTSEAQLTKVSGFVQRAVREGARLALGGAPLLEGEYAKGFFFPATLLADVTEEMEIAREEVFGPVLTLQPVDTFEEALAVANHVEYGLTAAIFTKDLSIAGRFVDGIQTGMVHVNHGTAPESHMPFGGVKASGVGPGSVGPTTKDFFTDIKTVYLKHT</sequence>
<dbReference type="PANTHER" id="PTHR43353">
    <property type="entry name" value="SUCCINATE-SEMIALDEHYDE DEHYDROGENASE, MITOCHONDRIAL"/>
    <property type="match status" value="1"/>
</dbReference>
<dbReference type="PANTHER" id="PTHR43353:SF5">
    <property type="entry name" value="SUCCINATE-SEMIALDEHYDE DEHYDROGENASE, MITOCHONDRIAL"/>
    <property type="match status" value="1"/>
</dbReference>
<evidence type="ECO:0000313" key="6">
    <source>
        <dbReference type="EMBL" id="CAG7598863.1"/>
    </source>
</evidence>
<evidence type="ECO:0000256" key="3">
    <source>
        <dbReference type="PROSITE-ProRule" id="PRU10007"/>
    </source>
</evidence>
<name>A0A916JTY9_9BACL</name>